<dbReference type="InterPro" id="IPR037171">
    <property type="entry name" value="NagB/RpiA_transferase-like"/>
</dbReference>
<reference evidence="5" key="2">
    <citation type="submission" date="2021-04" db="EMBL/GenBank/DDBJ databases">
        <authorList>
            <person name="Gilroy R."/>
        </authorList>
    </citation>
    <scope>NUCLEOTIDE SEQUENCE</scope>
    <source>
        <strain evidence="5">USASDec5-558</strain>
    </source>
</reference>
<name>A0A9D1WES4_9GAMM</name>
<evidence type="ECO:0000313" key="6">
    <source>
        <dbReference type="Proteomes" id="UP000886829"/>
    </source>
</evidence>
<dbReference type="SUPFAM" id="SSF100950">
    <property type="entry name" value="NagB/RpiA/CoA transferase-like"/>
    <property type="match status" value="1"/>
</dbReference>
<dbReference type="GO" id="GO:0046872">
    <property type="term" value="F:metal ion binding"/>
    <property type="evidence" value="ECO:0007669"/>
    <property type="project" value="UniProtKB-KW"/>
</dbReference>
<sequence length="228" mass="26308">MIIDFAAKLARLTPPPTVISTPERPLTPEEKDCERAWRKEVRQLIRDQRRSLTPEEVQDQSSLIHKRLLQHPFLQQSRRIASYMSFAGEIDTHVLNDLLKDSNHQVGLPVIDPEQKGIMHFYRYLGAEHLVENALKILEPKQDKDNYIAPSELEVVLVPLVAFAPDGARIGMGGGYYDRLLKKIHPKCLTIGLAYDFQRLEHINIQSWDVPLDEILTPTQHYRIKAKY</sequence>
<protein>
    <recommendedName>
        <fullName evidence="4">5-formyltetrahydrofolate cyclo-ligase</fullName>
        <ecNumber evidence="4">6.3.3.2</ecNumber>
    </recommendedName>
</protein>
<organism evidence="5 6">
    <name type="scientific">Candidatus Anaerobiospirillum pullistercoris</name>
    <dbReference type="NCBI Taxonomy" id="2838452"/>
    <lineage>
        <taxon>Bacteria</taxon>
        <taxon>Pseudomonadati</taxon>
        <taxon>Pseudomonadota</taxon>
        <taxon>Gammaproteobacteria</taxon>
        <taxon>Aeromonadales</taxon>
        <taxon>Succinivibrionaceae</taxon>
        <taxon>Anaerobiospirillum</taxon>
    </lineage>
</organism>
<keyword evidence="3 4" id="KW-0067">ATP-binding</keyword>
<comment type="cofactor">
    <cofactor evidence="4">
        <name>Mg(2+)</name>
        <dbReference type="ChEBI" id="CHEBI:18420"/>
    </cofactor>
</comment>
<dbReference type="EMBL" id="DXEV01000174">
    <property type="protein sequence ID" value="HIX57568.1"/>
    <property type="molecule type" value="Genomic_DNA"/>
</dbReference>
<comment type="similarity">
    <text evidence="1 4">Belongs to the 5-formyltetrahydrofolate cyclo-ligase family.</text>
</comment>
<evidence type="ECO:0000256" key="3">
    <source>
        <dbReference type="ARBA" id="ARBA00022840"/>
    </source>
</evidence>
<comment type="catalytic activity">
    <reaction evidence="4">
        <text>(6S)-5-formyl-5,6,7,8-tetrahydrofolate + ATP = (6R)-5,10-methenyltetrahydrofolate + ADP + phosphate</text>
        <dbReference type="Rhea" id="RHEA:10488"/>
        <dbReference type="ChEBI" id="CHEBI:30616"/>
        <dbReference type="ChEBI" id="CHEBI:43474"/>
        <dbReference type="ChEBI" id="CHEBI:57455"/>
        <dbReference type="ChEBI" id="CHEBI:57457"/>
        <dbReference type="ChEBI" id="CHEBI:456216"/>
        <dbReference type="EC" id="6.3.3.2"/>
    </reaction>
</comment>
<keyword evidence="2 4" id="KW-0547">Nucleotide-binding</keyword>
<dbReference type="GO" id="GO:0030272">
    <property type="term" value="F:5-formyltetrahydrofolate cyclo-ligase activity"/>
    <property type="evidence" value="ECO:0007669"/>
    <property type="project" value="UniProtKB-EC"/>
</dbReference>
<keyword evidence="5" id="KW-0436">Ligase</keyword>
<dbReference type="InterPro" id="IPR002698">
    <property type="entry name" value="FTHF_cligase"/>
</dbReference>
<dbReference type="GO" id="GO:0035999">
    <property type="term" value="P:tetrahydrofolate interconversion"/>
    <property type="evidence" value="ECO:0007669"/>
    <property type="project" value="TreeGrafter"/>
</dbReference>
<dbReference type="InterPro" id="IPR024185">
    <property type="entry name" value="FTHF_cligase-like_sf"/>
</dbReference>
<gene>
    <name evidence="5" type="ORF">H9850_08890</name>
</gene>
<keyword evidence="4" id="KW-0460">Magnesium</keyword>
<dbReference type="NCBIfam" id="TIGR02727">
    <property type="entry name" value="MTHFS_bact"/>
    <property type="match status" value="1"/>
</dbReference>
<dbReference type="PANTHER" id="PTHR23407">
    <property type="entry name" value="ATPASE INHIBITOR/5-FORMYLTETRAHYDROFOLATE CYCLO-LIGASE"/>
    <property type="match status" value="1"/>
</dbReference>
<evidence type="ECO:0000256" key="4">
    <source>
        <dbReference type="RuleBase" id="RU361279"/>
    </source>
</evidence>
<reference evidence="5" key="1">
    <citation type="journal article" date="2021" name="PeerJ">
        <title>Extensive microbial diversity within the chicken gut microbiome revealed by metagenomics and culture.</title>
        <authorList>
            <person name="Gilroy R."/>
            <person name="Ravi A."/>
            <person name="Getino M."/>
            <person name="Pursley I."/>
            <person name="Horton D.L."/>
            <person name="Alikhan N.F."/>
            <person name="Baker D."/>
            <person name="Gharbi K."/>
            <person name="Hall N."/>
            <person name="Watson M."/>
            <person name="Adriaenssens E.M."/>
            <person name="Foster-Nyarko E."/>
            <person name="Jarju S."/>
            <person name="Secka A."/>
            <person name="Antonio M."/>
            <person name="Oren A."/>
            <person name="Chaudhuri R.R."/>
            <person name="La Ragione R."/>
            <person name="Hildebrand F."/>
            <person name="Pallen M.J."/>
        </authorList>
    </citation>
    <scope>NUCLEOTIDE SEQUENCE</scope>
    <source>
        <strain evidence="5">USASDec5-558</strain>
    </source>
</reference>
<dbReference type="Pfam" id="PF01812">
    <property type="entry name" value="5-FTHF_cyc-lig"/>
    <property type="match status" value="1"/>
</dbReference>
<dbReference type="Proteomes" id="UP000886829">
    <property type="component" value="Unassembled WGS sequence"/>
</dbReference>
<evidence type="ECO:0000256" key="2">
    <source>
        <dbReference type="ARBA" id="ARBA00022741"/>
    </source>
</evidence>
<dbReference type="GO" id="GO:0005524">
    <property type="term" value="F:ATP binding"/>
    <property type="evidence" value="ECO:0007669"/>
    <property type="project" value="UniProtKB-KW"/>
</dbReference>
<keyword evidence="4" id="KW-0479">Metal-binding</keyword>
<proteinExistence type="inferred from homology"/>
<evidence type="ECO:0000313" key="5">
    <source>
        <dbReference type="EMBL" id="HIX57568.1"/>
    </source>
</evidence>
<dbReference type="Gene3D" id="3.40.50.10420">
    <property type="entry name" value="NagB/RpiA/CoA transferase-like"/>
    <property type="match status" value="1"/>
</dbReference>
<dbReference type="EC" id="6.3.3.2" evidence="4"/>
<dbReference type="PANTHER" id="PTHR23407:SF1">
    <property type="entry name" value="5-FORMYLTETRAHYDROFOLATE CYCLO-LIGASE"/>
    <property type="match status" value="1"/>
</dbReference>
<dbReference type="AlphaFoldDB" id="A0A9D1WES4"/>
<accession>A0A9D1WES4</accession>
<comment type="caution">
    <text evidence="5">The sequence shown here is derived from an EMBL/GenBank/DDBJ whole genome shotgun (WGS) entry which is preliminary data.</text>
</comment>
<evidence type="ECO:0000256" key="1">
    <source>
        <dbReference type="ARBA" id="ARBA00010638"/>
    </source>
</evidence>
<dbReference type="GO" id="GO:0009396">
    <property type="term" value="P:folic acid-containing compound biosynthetic process"/>
    <property type="evidence" value="ECO:0007669"/>
    <property type="project" value="TreeGrafter"/>
</dbReference>